<dbReference type="InterPro" id="IPR050744">
    <property type="entry name" value="AI-2_Isomerase_LsrG"/>
</dbReference>
<dbReference type="Proteomes" id="UP000078435">
    <property type="component" value="Unassembled WGS sequence"/>
</dbReference>
<keyword evidence="2" id="KW-0503">Monooxygenase</keyword>
<dbReference type="STRING" id="29489.VL01_03545"/>
<proteinExistence type="predicted"/>
<organism evidence="2 3">
    <name type="scientific">Aeromonas enteropelogenes</name>
    <name type="common">Aeromonas trota</name>
    <dbReference type="NCBI Taxonomy" id="29489"/>
    <lineage>
        <taxon>Bacteria</taxon>
        <taxon>Pseudomonadati</taxon>
        <taxon>Pseudomonadota</taxon>
        <taxon>Gammaproteobacteria</taxon>
        <taxon>Aeromonadales</taxon>
        <taxon>Aeromonadaceae</taxon>
        <taxon>Aeromonas</taxon>
    </lineage>
</organism>
<dbReference type="OrthoDB" id="9812192at2"/>
<dbReference type="InterPro" id="IPR011008">
    <property type="entry name" value="Dimeric_a/b-barrel"/>
</dbReference>
<accession>A0A175VIV1</accession>
<dbReference type="Gene3D" id="3.30.70.100">
    <property type="match status" value="1"/>
</dbReference>
<dbReference type="Pfam" id="PF03992">
    <property type="entry name" value="ABM"/>
    <property type="match status" value="1"/>
</dbReference>
<comment type="caution">
    <text evidence="2">The sequence shown here is derived from an EMBL/GenBank/DDBJ whole genome shotgun (WGS) entry which is preliminary data.</text>
</comment>
<evidence type="ECO:0000313" key="3">
    <source>
        <dbReference type="Proteomes" id="UP000078435"/>
    </source>
</evidence>
<sequence length="98" mass="11093">MSSPVIVIAQLEAKPEFATQFRAALGPLIAATLQESGCLRYQLHQDLDHPHSWMLYEVWENEAALTTHQSQPHFIEFLAKTGPWFAGSTIRRYQPLGT</sequence>
<dbReference type="PANTHER" id="PTHR33336:SF3">
    <property type="entry name" value="ABM DOMAIN-CONTAINING PROTEIN"/>
    <property type="match status" value="1"/>
</dbReference>
<dbReference type="EMBL" id="JMGO02000003">
    <property type="protein sequence ID" value="KXU80450.1"/>
    <property type="molecule type" value="Genomic_DNA"/>
</dbReference>
<evidence type="ECO:0000259" key="1">
    <source>
        <dbReference type="PROSITE" id="PS51725"/>
    </source>
</evidence>
<dbReference type="SUPFAM" id="SSF54909">
    <property type="entry name" value="Dimeric alpha+beta barrel"/>
    <property type="match status" value="1"/>
</dbReference>
<evidence type="ECO:0000313" key="2">
    <source>
        <dbReference type="EMBL" id="KXU80450.1"/>
    </source>
</evidence>
<reference evidence="2 3" key="1">
    <citation type="submission" date="2016-02" db="EMBL/GenBank/DDBJ databases">
        <title>Draft genome sequence of Aeromonas trota strain 1999lcr isolated from cerebrospinal fluid (CSF).</title>
        <authorList>
            <person name="Dallagassa C.B."/>
            <person name="Prediger K.C."/>
            <person name="Weiss V.A."/>
            <person name="Assis F.E."/>
            <person name="Baura V."/>
            <person name="Cruz L.M."/>
            <person name="Souza E.M."/>
            <person name="Pedrosa F.O."/>
            <person name="Fadel-Picheth C.M."/>
        </authorList>
    </citation>
    <scope>NUCLEOTIDE SEQUENCE [LARGE SCALE GENOMIC DNA]</scope>
    <source>
        <strain evidence="2 3">1999lcr</strain>
    </source>
</reference>
<dbReference type="RefSeq" id="WP_026457198.1">
    <property type="nucleotide sequence ID" value="NZ_JMGO02000003.1"/>
</dbReference>
<dbReference type="GO" id="GO:0004497">
    <property type="term" value="F:monooxygenase activity"/>
    <property type="evidence" value="ECO:0007669"/>
    <property type="project" value="UniProtKB-KW"/>
</dbReference>
<feature type="domain" description="ABM" evidence="1">
    <location>
        <begin position="5"/>
        <end position="93"/>
    </location>
</feature>
<keyword evidence="2" id="KW-0560">Oxidoreductase</keyword>
<name>A0A175VIV1_AEREN</name>
<dbReference type="PROSITE" id="PS51725">
    <property type="entry name" value="ABM"/>
    <property type="match status" value="1"/>
</dbReference>
<gene>
    <name evidence="2" type="ORF">LCR_10110</name>
</gene>
<dbReference type="PANTHER" id="PTHR33336">
    <property type="entry name" value="QUINOL MONOOXYGENASE YGIN-RELATED"/>
    <property type="match status" value="1"/>
</dbReference>
<dbReference type="InterPro" id="IPR007138">
    <property type="entry name" value="ABM_dom"/>
</dbReference>
<protein>
    <submittedName>
        <fullName evidence="2">Antibiotic biosynthesis monooxygenase</fullName>
    </submittedName>
</protein>
<dbReference type="AlphaFoldDB" id="A0A175VIV1"/>